<dbReference type="PANTHER" id="PTHR43783:SF1">
    <property type="entry name" value="UDP-N-ACETYLGLUCOSAMINE 1-CARBOXYVINYLTRANSFERASE"/>
    <property type="match status" value="1"/>
</dbReference>
<accession>A0A1F7Z0Z1</accession>
<dbReference type="PANTHER" id="PTHR43783">
    <property type="entry name" value="UDP-N-ACETYLGLUCOSAMINE 1-CARBOXYVINYLTRANSFERASE"/>
    <property type="match status" value="1"/>
</dbReference>
<gene>
    <name evidence="17" type="ORF">A3D01_05235</name>
</gene>
<evidence type="ECO:0000256" key="13">
    <source>
        <dbReference type="ARBA" id="ARBA00042443"/>
    </source>
</evidence>
<dbReference type="GO" id="GO:0008360">
    <property type="term" value="P:regulation of cell shape"/>
    <property type="evidence" value="ECO:0007669"/>
    <property type="project" value="UniProtKB-KW"/>
</dbReference>
<dbReference type="EC" id="2.5.1.7" evidence="11"/>
<evidence type="ECO:0000313" key="17">
    <source>
        <dbReference type="EMBL" id="OGM32628.1"/>
    </source>
</evidence>
<evidence type="ECO:0000256" key="11">
    <source>
        <dbReference type="ARBA" id="ARBA00039108"/>
    </source>
</evidence>
<keyword evidence="8" id="KW-0131">Cell cycle</keyword>
<comment type="subcellular location">
    <subcellularLocation>
        <location evidence="1">Cytoplasm</location>
    </subcellularLocation>
</comment>
<organism evidence="17 18">
    <name type="scientific">Candidatus Woesebacteria bacterium RIFCSPHIGHO2_02_FULL_39_13</name>
    <dbReference type="NCBI Taxonomy" id="1802505"/>
    <lineage>
        <taxon>Bacteria</taxon>
        <taxon>Candidatus Woeseibacteriota</taxon>
    </lineage>
</organism>
<dbReference type="NCBIfam" id="NF006873">
    <property type="entry name" value="PRK09369.1"/>
    <property type="match status" value="1"/>
</dbReference>
<comment type="caution">
    <text evidence="17">The sequence shown here is derived from an EMBL/GenBank/DDBJ whole genome shotgun (WGS) entry which is preliminary data.</text>
</comment>
<evidence type="ECO:0000256" key="9">
    <source>
        <dbReference type="ARBA" id="ARBA00023316"/>
    </source>
</evidence>
<proteinExistence type="inferred from homology"/>
<dbReference type="InterPro" id="IPR050068">
    <property type="entry name" value="MurA_subfamily"/>
</dbReference>
<evidence type="ECO:0000256" key="10">
    <source>
        <dbReference type="ARBA" id="ARBA00038367"/>
    </source>
</evidence>
<evidence type="ECO:0000256" key="8">
    <source>
        <dbReference type="ARBA" id="ARBA00023306"/>
    </source>
</evidence>
<dbReference type="GO" id="GO:0071555">
    <property type="term" value="P:cell wall organization"/>
    <property type="evidence" value="ECO:0007669"/>
    <property type="project" value="UniProtKB-KW"/>
</dbReference>
<keyword evidence="9" id="KW-0961">Cell wall biogenesis/degradation</keyword>
<dbReference type="InterPro" id="IPR036968">
    <property type="entry name" value="Enolpyruvate_Tfrase_sf"/>
</dbReference>
<keyword evidence="3" id="KW-0963">Cytoplasm</keyword>
<comment type="catalytic activity">
    <reaction evidence="15">
        <text>phosphoenolpyruvate + UDP-N-acetyl-alpha-D-glucosamine = UDP-N-acetyl-3-O-(1-carboxyvinyl)-alpha-D-glucosamine + phosphate</text>
        <dbReference type="Rhea" id="RHEA:18681"/>
        <dbReference type="ChEBI" id="CHEBI:43474"/>
        <dbReference type="ChEBI" id="CHEBI:57705"/>
        <dbReference type="ChEBI" id="CHEBI:58702"/>
        <dbReference type="ChEBI" id="CHEBI:68483"/>
        <dbReference type="EC" id="2.5.1.7"/>
    </reaction>
</comment>
<dbReference type="GO" id="GO:0051301">
    <property type="term" value="P:cell division"/>
    <property type="evidence" value="ECO:0007669"/>
    <property type="project" value="UniProtKB-KW"/>
</dbReference>
<dbReference type="Gene3D" id="3.65.10.10">
    <property type="entry name" value="Enolpyruvate transferase domain"/>
    <property type="match status" value="2"/>
</dbReference>
<keyword evidence="5" id="KW-0808">Transferase</keyword>
<dbReference type="STRING" id="1802505.A3D01_05235"/>
<dbReference type="Proteomes" id="UP000177169">
    <property type="component" value="Unassembled WGS sequence"/>
</dbReference>
<comment type="pathway">
    <text evidence="2">Cell wall biogenesis; peptidoglycan biosynthesis.</text>
</comment>
<evidence type="ECO:0000256" key="5">
    <source>
        <dbReference type="ARBA" id="ARBA00022679"/>
    </source>
</evidence>
<dbReference type="AlphaFoldDB" id="A0A1F7Z0Z1"/>
<reference evidence="17 18" key="1">
    <citation type="journal article" date="2016" name="Nat. Commun.">
        <title>Thousands of microbial genomes shed light on interconnected biogeochemical processes in an aquifer system.</title>
        <authorList>
            <person name="Anantharaman K."/>
            <person name="Brown C.T."/>
            <person name="Hug L.A."/>
            <person name="Sharon I."/>
            <person name="Castelle C.J."/>
            <person name="Probst A.J."/>
            <person name="Thomas B.C."/>
            <person name="Singh A."/>
            <person name="Wilkins M.J."/>
            <person name="Karaoz U."/>
            <person name="Brodie E.L."/>
            <person name="Williams K.H."/>
            <person name="Hubbard S.S."/>
            <person name="Banfield J.F."/>
        </authorList>
    </citation>
    <scope>NUCLEOTIDE SEQUENCE [LARGE SCALE GENOMIC DNA]</scope>
</reference>
<evidence type="ECO:0000313" key="18">
    <source>
        <dbReference type="Proteomes" id="UP000177169"/>
    </source>
</evidence>
<evidence type="ECO:0000256" key="1">
    <source>
        <dbReference type="ARBA" id="ARBA00004496"/>
    </source>
</evidence>
<evidence type="ECO:0000256" key="4">
    <source>
        <dbReference type="ARBA" id="ARBA00022618"/>
    </source>
</evidence>
<dbReference type="GO" id="GO:0008760">
    <property type="term" value="F:UDP-N-acetylglucosamine 1-carboxyvinyltransferase activity"/>
    <property type="evidence" value="ECO:0007669"/>
    <property type="project" value="UniProtKB-EC"/>
</dbReference>
<evidence type="ECO:0000256" key="12">
    <source>
        <dbReference type="ARBA" id="ARBA00039754"/>
    </source>
</evidence>
<dbReference type="InterPro" id="IPR001986">
    <property type="entry name" value="Enolpyruvate_Tfrase_dom"/>
</dbReference>
<evidence type="ECO:0000256" key="2">
    <source>
        <dbReference type="ARBA" id="ARBA00004752"/>
    </source>
</evidence>
<dbReference type="GO" id="GO:0009252">
    <property type="term" value="P:peptidoglycan biosynthetic process"/>
    <property type="evidence" value="ECO:0007669"/>
    <property type="project" value="UniProtKB-KW"/>
</dbReference>
<feature type="domain" description="Enolpyruvate transferase" evidence="16">
    <location>
        <begin position="6"/>
        <end position="418"/>
    </location>
</feature>
<evidence type="ECO:0000259" key="16">
    <source>
        <dbReference type="Pfam" id="PF00275"/>
    </source>
</evidence>
<evidence type="ECO:0000256" key="3">
    <source>
        <dbReference type="ARBA" id="ARBA00022490"/>
    </source>
</evidence>
<protein>
    <recommendedName>
        <fullName evidence="12">UDP-N-acetylglucosamine 1-carboxyvinyltransferase</fullName>
        <ecNumber evidence="11">2.5.1.7</ecNumber>
    </recommendedName>
    <alternativeName>
        <fullName evidence="13">Enoylpyruvate transferase</fullName>
    </alternativeName>
    <alternativeName>
        <fullName evidence="14">UDP-N-acetylglucosamine enolpyruvyl transferase</fullName>
    </alternativeName>
</protein>
<dbReference type="GO" id="GO:0005737">
    <property type="term" value="C:cytoplasm"/>
    <property type="evidence" value="ECO:0007669"/>
    <property type="project" value="UniProtKB-SubCell"/>
</dbReference>
<evidence type="ECO:0000256" key="14">
    <source>
        <dbReference type="ARBA" id="ARBA00042842"/>
    </source>
</evidence>
<sequence>MNVKVKGGQVLSGEVYPSGSKNSAVHIIPATLLFDGEVVLENVPNITDVVRLTQILKKLGSNVEWNLQESRMVVDNSKVSFKNLTEEDLGNMKGTSLLWGALLSRFGKVDFRDLPGGCTLGIRPFEPAYKAFRDLGISITETEKGVVMDLAEAEAKEIWLTEMSPTVTTNMIMISVFLKGKTRIIGTAAEPQVQDVCNFLNSAGAKIKGVGSNILEIEGVKSLRPVTHTLLSDHYEITTFLALGALTGGEMRVHNALPDMFPPINYEFSKFNIKVDYENDVAVLRKNQKITLTGSFEKKTNVVRAQPWPALPVDLLPIFIPLALAAPDGYMLFHNWMYETGLFWTSELTKLGAEIIMSDPHRVIVFAGRKLKGASMEAPYIIRATVALVMSAMIAEGESLILNADTLSRGHPNFSENLKKLGAKIREVP</sequence>
<keyword evidence="6" id="KW-0133">Cell shape</keyword>
<dbReference type="InterPro" id="IPR013792">
    <property type="entry name" value="RNA3'P_cycl/enolpyr_Trfase_a/b"/>
</dbReference>
<keyword evidence="7" id="KW-0573">Peptidoglycan synthesis</keyword>
<evidence type="ECO:0000256" key="15">
    <source>
        <dbReference type="ARBA" id="ARBA00047527"/>
    </source>
</evidence>
<evidence type="ECO:0000256" key="7">
    <source>
        <dbReference type="ARBA" id="ARBA00022984"/>
    </source>
</evidence>
<comment type="similarity">
    <text evidence="10">Belongs to the EPSP synthase family. MurA subfamily.</text>
</comment>
<keyword evidence="4" id="KW-0132">Cell division</keyword>
<dbReference type="EMBL" id="MGGR01000029">
    <property type="protein sequence ID" value="OGM32628.1"/>
    <property type="molecule type" value="Genomic_DNA"/>
</dbReference>
<evidence type="ECO:0000256" key="6">
    <source>
        <dbReference type="ARBA" id="ARBA00022960"/>
    </source>
</evidence>
<name>A0A1F7Z0Z1_9BACT</name>
<dbReference type="Pfam" id="PF00275">
    <property type="entry name" value="EPSP_synthase"/>
    <property type="match status" value="1"/>
</dbReference>
<dbReference type="SUPFAM" id="SSF55205">
    <property type="entry name" value="EPT/RTPC-like"/>
    <property type="match status" value="1"/>
</dbReference>